<dbReference type="WBParaSite" id="L893_g17980.t1">
    <property type="protein sequence ID" value="L893_g17980.t1"/>
    <property type="gene ID" value="L893_g17980"/>
</dbReference>
<evidence type="ECO:0000313" key="2">
    <source>
        <dbReference type="Proteomes" id="UP000095287"/>
    </source>
</evidence>
<proteinExistence type="predicted"/>
<feature type="transmembrane region" description="Helical" evidence="1">
    <location>
        <begin position="215"/>
        <end position="237"/>
    </location>
</feature>
<feature type="transmembrane region" description="Helical" evidence="1">
    <location>
        <begin position="170"/>
        <end position="199"/>
    </location>
</feature>
<sequence length="315" mass="36347">MDHGAYFFGSDLASQKFIGFLFVAMPILCLPTFCRIIFVFQTNREYNHQEFYRILSHLGVAVFVMAPGIMMNGIKLLLDEDVYQLCISALKVTYASAVAKYMFMLALAFNRLKIVVGCNVPKFVSKGLVMFGYFLFLFLTFFQLITPRTWGFVHKQLLPRLNYSSANSHIVKWTGFMFVSVPSGIIILIYLTIFLLLLYRSTHSQYVVIRGREKILLILAVLLFALDISGYAIFYLWRDLISRNKWYECAFVVLESLDIFAFPQVLYLCMIRTLPPDCMIKVKRDDRRRESGENVALTRLRSRMTSDGAQKPIIG</sequence>
<feature type="transmembrane region" description="Helical" evidence="1">
    <location>
        <begin position="51"/>
        <end position="70"/>
    </location>
</feature>
<dbReference type="Proteomes" id="UP000095287">
    <property type="component" value="Unplaced"/>
</dbReference>
<accession>A0A1I7YMQ5</accession>
<organism evidence="2 3">
    <name type="scientific">Steinernema glaseri</name>
    <dbReference type="NCBI Taxonomy" id="37863"/>
    <lineage>
        <taxon>Eukaryota</taxon>
        <taxon>Metazoa</taxon>
        <taxon>Ecdysozoa</taxon>
        <taxon>Nematoda</taxon>
        <taxon>Chromadorea</taxon>
        <taxon>Rhabditida</taxon>
        <taxon>Tylenchina</taxon>
        <taxon>Panagrolaimomorpha</taxon>
        <taxon>Strongyloidoidea</taxon>
        <taxon>Steinernematidae</taxon>
        <taxon>Steinernema</taxon>
    </lineage>
</organism>
<keyword evidence="1" id="KW-1133">Transmembrane helix</keyword>
<feature type="transmembrane region" description="Helical" evidence="1">
    <location>
        <begin position="257"/>
        <end position="274"/>
    </location>
</feature>
<keyword evidence="1" id="KW-0812">Transmembrane</keyword>
<keyword evidence="1" id="KW-0472">Membrane</keyword>
<dbReference type="AlphaFoldDB" id="A0A1I7YMQ5"/>
<name>A0A1I7YMQ5_9BILA</name>
<evidence type="ECO:0000256" key="1">
    <source>
        <dbReference type="SAM" id="Phobius"/>
    </source>
</evidence>
<feature type="transmembrane region" description="Helical" evidence="1">
    <location>
        <begin position="128"/>
        <end position="150"/>
    </location>
</feature>
<evidence type="ECO:0000313" key="3">
    <source>
        <dbReference type="WBParaSite" id="L893_g17980.t1"/>
    </source>
</evidence>
<keyword evidence="2" id="KW-1185">Reference proteome</keyword>
<feature type="transmembrane region" description="Helical" evidence="1">
    <location>
        <begin position="82"/>
        <end position="107"/>
    </location>
</feature>
<feature type="transmembrane region" description="Helical" evidence="1">
    <location>
        <begin position="17"/>
        <end position="39"/>
    </location>
</feature>
<protein>
    <submittedName>
        <fullName evidence="3">Serpentine receptor class gamma</fullName>
    </submittedName>
</protein>
<reference evidence="3" key="1">
    <citation type="submission" date="2016-11" db="UniProtKB">
        <authorList>
            <consortium name="WormBaseParasite"/>
        </authorList>
    </citation>
    <scope>IDENTIFICATION</scope>
</reference>